<protein>
    <submittedName>
        <fullName evidence="1">Uncharacterized protein</fullName>
    </submittedName>
</protein>
<evidence type="ECO:0000313" key="2">
    <source>
        <dbReference type="Proteomes" id="UP000612585"/>
    </source>
</evidence>
<accession>A0A8J3ZCV3</accession>
<proteinExistence type="predicted"/>
<name>A0A8J3ZCV3_9ACTN</name>
<dbReference type="Proteomes" id="UP000612585">
    <property type="component" value="Unassembled WGS sequence"/>
</dbReference>
<dbReference type="RefSeq" id="WP_204006736.1">
    <property type="nucleotide sequence ID" value="NZ_BOPG01000069.1"/>
</dbReference>
<dbReference type="AlphaFoldDB" id="A0A8J3ZCV3"/>
<keyword evidence="2" id="KW-1185">Reference proteome</keyword>
<dbReference type="EMBL" id="BOPG01000069">
    <property type="protein sequence ID" value="GIJ61649.1"/>
    <property type="molecule type" value="Genomic_DNA"/>
</dbReference>
<sequence>MEPRAKTRRLLDRLVAAAKRTGADAATVCRHLPILHSCLPKDDEPVLVARASRPGDRASYLLLLTNRRLVVTRETRVLRRQHLHLNADPRHLMDVIWTPEPQLGAIALSATAIDGVREHFWIRTAAVEASAAALHRVFGREPVFV</sequence>
<reference evidence="1" key="1">
    <citation type="submission" date="2021-01" db="EMBL/GenBank/DDBJ databases">
        <title>Whole genome shotgun sequence of Virgisporangium aurantiacum NBRC 16421.</title>
        <authorList>
            <person name="Komaki H."/>
            <person name="Tamura T."/>
        </authorList>
    </citation>
    <scope>NUCLEOTIDE SEQUENCE</scope>
    <source>
        <strain evidence="1">NBRC 16421</strain>
    </source>
</reference>
<evidence type="ECO:0000313" key="1">
    <source>
        <dbReference type="EMBL" id="GIJ61649.1"/>
    </source>
</evidence>
<organism evidence="1 2">
    <name type="scientific">Virgisporangium aurantiacum</name>
    <dbReference type="NCBI Taxonomy" id="175570"/>
    <lineage>
        <taxon>Bacteria</taxon>
        <taxon>Bacillati</taxon>
        <taxon>Actinomycetota</taxon>
        <taxon>Actinomycetes</taxon>
        <taxon>Micromonosporales</taxon>
        <taxon>Micromonosporaceae</taxon>
        <taxon>Virgisporangium</taxon>
    </lineage>
</organism>
<comment type="caution">
    <text evidence="1">The sequence shown here is derived from an EMBL/GenBank/DDBJ whole genome shotgun (WGS) entry which is preliminary data.</text>
</comment>
<gene>
    <name evidence="1" type="ORF">Vau01_091650</name>
</gene>